<dbReference type="Proteomes" id="UP001431572">
    <property type="component" value="Chromosome 2"/>
</dbReference>
<dbReference type="RefSeq" id="WP_341470909.1">
    <property type="nucleotide sequence ID" value="NZ_CP128400.1"/>
</dbReference>
<gene>
    <name evidence="8" type="ORF">HXX08_24740</name>
    <name evidence="9" type="ORF">OZ401_002597</name>
</gene>
<feature type="transmembrane region" description="Helical" evidence="6">
    <location>
        <begin position="391"/>
        <end position="410"/>
    </location>
</feature>
<dbReference type="EMBL" id="JACATZ010000003">
    <property type="protein sequence ID" value="NWJ49078.1"/>
    <property type="molecule type" value="Genomic_DNA"/>
</dbReference>
<evidence type="ECO:0000256" key="5">
    <source>
        <dbReference type="ARBA" id="ARBA00023136"/>
    </source>
</evidence>
<feature type="transmembrane region" description="Helical" evidence="6">
    <location>
        <begin position="81"/>
        <end position="100"/>
    </location>
</feature>
<keyword evidence="2" id="KW-0813">Transport</keyword>
<feature type="transmembrane region" description="Helical" evidence="6">
    <location>
        <begin position="152"/>
        <end position="171"/>
    </location>
</feature>
<dbReference type="PANTHER" id="PTHR42718:SF9">
    <property type="entry name" value="MAJOR FACILITATOR SUPERFAMILY MULTIDRUG TRANSPORTER MFSC"/>
    <property type="match status" value="1"/>
</dbReference>
<feature type="transmembrane region" description="Helical" evidence="6">
    <location>
        <begin position="357"/>
        <end position="379"/>
    </location>
</feature>
<dbReference type="PANTHER" id="PTHR42718">
    <property type="entry name" value="MAJOR FACILITATOR SUPERFAMILY MULTIDRUG TRANSPORTER MFSC"/>
    <property type="match status" value="1"/>
</dbReference>
<evidence type="ECO:0000256" key="2">
    <source>
        <dbReference type="ARBA" id="ARBA00022448"/>
    </source>
</evidence>
<comment type="subcellular location">
    <subcellularLocation>
        <location evidence="1">Cell membrane</location>
        <topology evidence="1">Multi-pass membrane protein</topology>
    </subcellularLocation>
</comment>
<proteinExistence type="predicted"/>
<evidence type="ECO:0000313" key="11">
    <source>
        <dbReference type="Proteomes" id="UP001431572"/>
    </source>
</evidence>
<evidence type="ECO:0000256" key="1">
    <source>
        <dbReference type="ARBA" id="ARBA00004651"/>
    </source>
</evidence>
<dbReference type="GO" id="GO:0022857">
    <property type="term" value="F:transmembrane transporter activity"/>
    <property type="evidence" value="ECO:0007669"/>
    <property type="project" value="InterPro"/>
</dbReference>
<dbReference type="Gene3D" id="1.20.1720.10">
    <property type="entry name" value="Multidrug resistance protein D"/>
    <property type="match status" value="1"/>
</dbReference>
<evidence type="ECO:0000313" key="8">
    <source>
        <dbReference type="EMBL" id="NWJ49078.1"/>
    </source>
</evidence>
<sequence length="563" mass="60492">MKKIPYRYAVALSAALGLFMAVLDNTIVNVSLTAMLKSFSDQDSTVTINTIQWVITGYFLAQAAVIPVAGYFSHRYGLRRIFLFALAMFTLGSFLCGFSHELDHLFGGGGVPMLIIFRVFQGLGGGMLFPLAISISFNVFPPADRAKSSAVVAIPVLLAPTLGPTIGGLLVDSPFDWPSIFFINIPVGLLAMFLIARLLKPDFGRKPMWASENWSGGTKPADSTAPEAVARPASVTATRLEKFDFLGLLLSISGTILVVYSFSLVSDTREGSITPQTPTGEINGWGYWLVWVMLVTGLAILGIFSAYELRRKDPVLDLRVFKSRDFTVATLMTWVVRAVIFGSFFILPLFLERFKNMSAVLTGLSLMPQGIGAAIGIISGSRIYDIVGPRIQVIMGIIALTISSIMLMNVSPESDGWSFVLILLIRGIGFGWSNLPLQTVALSRFAGPSLPKVSSLYNATAQIFSSIGVAVLTTLFVTGLTERVTSGVKAAAASGQRPDSQAIVLNAAAGSMGNVFTFVTIGTALTIFLALLLPKKSIKQEQIEAARKGVAAAQEETPVVMME</sequence>
<dbReference type="Gene3D" id="1.20.1250.20">
    <property type="entry name" value="MFS general substrate transporter like domains"/>
    <property type="match status" value="1"/>
</dbReference>
<evidence type="ECO:0000256" key="3">
    <source>
        <dbReference type="ARBA" id="ARBA00022692"/>
    </source>
</evidence>
<feature type="transmembrane region" description="Helical" evidence="6">
    <location>
        <begin position="515"/>
        <end position="533"/>
    </location>
</feature>
<keyword evidence="3 6" id="KW-0812">Transmembrane</keyword>
<feature type="transmembrane region" description="Helical" evidence="6">
    <location>
        <begin position="456"/>
        <end position="477"/>
    </location>
</feature>
<dbReference type="Proteomes" id="UP000521676">
    <property type="component" value="Unassembled WGS sequence"/>
</dbReference>
<dbReference type="InterPro" id="IPR020846">
    <property type="entry name" value="MFS_dom"/>
</dbReference>
<evidence type="ECO:0000256" key="4">
    <source>
        <dbReference type="ARBA" id="ARBA00022989"/>
    </source>
</evidence>
<evidence type="ECO:0000259" key="7">
    <source>
        <dbReference type="PROSITE" id="PS50850"/>
    </source>
</evidence>
<dbReference type="AlphaFoldDB" id="A0A8T7MA60"/>
<evidence type="ECO:0000313" key="9">
    <source>
        <dbReference type="EMBL" id="WJW69006.1"/>
    </source>
</evidence>
<protein>
    <submittedName>
        <fullName evidence="8">Multidrug efflux MFS transporter</fullName>
    </submittedName>
</protein>
<dbReference type="CDD" id="cd17503">
    <property type="entry name" value="MFS_LmrB_MDR_like"/>
    <property type="match status" value="1"/>
</dbReference>
<dbReference type="InterPro" id="IPR011701">
    <property type="entry name" value="MFS"/>
</dbReference>
<reference evidence="8 10" key="1">
    <citation type="submission" date="2020-06" db="EMBL/GenBank/DDBJ databases">
        <title>Anoxygenic phototrophic Chloroflexota member uses a Type I reaction center.</title>
        <authorList>
            <person name="Tsuji J.M."/>
            <person name="Shaw N.A."/>
            <person name="Nagashima S."/>
            <person name="Venkiteswaran J."/>
            <person name="Schiff S.L."/>
            <person name="Hanada S."/>
            <person name="Tank M."/>
            <person name="Neufeld J.D."/>
        </authorList>
    </citation>
    <scope>NUCLEOTIDE SEQUENCE [LARGE SCALE GENOMIC DNA]</scope>
    <source>
        <strain evidence="8">L227-S17</strain>
    </source>
</reference>
<feature type="transmembrane region" description="Helical" evidence="6">
    <location>
        <begin position="416"/>
        <end position="435"/>
    </location>
</feature>
<dbReference type="InterPro" id="IPR036259">
    <property type="entry name" value="MFS_trans_sf"/>
</dbReference>
<organism evidence="8 10">
    <name type="scientific">Candidatus Chlorohelix allophototropha</name>
    <dbReference type="NCBI Taxonomy" id="3003348"/>
    <lineage>
        <taxon>Bacteria</taxon>
        <taxon>Bacillati</taxon>
        <taxon>Chloroflexota</taxon>
        <taxon>Chloroflexia</taxon>
        <taxon>Candidatus Chloroheliales</taxon>
        <taxon>Candidatus Chloroheliaceae</taxon>
        <taxon>Candidatus Chlorohelix</taxon>
    </lineage>
</organism>
<feature type="transmembrane region" description="Helical" evidence="6">
    <location>
        <begin position="120"/>
        <end position="140"/>
    </location>
</feature>
<feature type="transmembrane region" description="Helical" evidence="6">
    <location>
        <begin position="177"/>
        <end position="199"/>
    </location>
</feature>
<keyword evidence="4 6" id="KW-1133">Transmembrane helix</keyword>
<evidence type="ECO:0000313" key="10">
    <source>
        <dbReference type="Proteomes" id="UP000521676"/>
    </source>
</evidence>
<keyword evidence="11" id="KW-1185">Reference proteome</keyword>
<keyword evidence="5 6" id="KW-0472">Membrane</keyword>
<dbReference type="EMBL" id="CP128400">
    <property type="protein sequence ID" value="WJW69006.1"/>
    <property type="molecule type" value="Genomic_DNA"/>
</dbReference>
<dbReference type="SUPFAM" id="SSF103473">
    <property type="entry name" value="MFS general substrate transporter"/>
    <property type="match status" value="1"/>
</dbReference>
<evidence type="ECO:0000256" key="6">
    <source>
        <dbReference type="SAM" id="Phobius"/>
    </source>
</evidence>
<name>A0A8T7MA60_9CHLR</name>
<feature type="transmembrane region" description="Helical" evidence="6">
    <location>
        <begin position="50"/>
        <end position="69"/>
    </location>
</feature>
<feature type="transmembrane region" description="Helical" evidence="6">
    <location>
        <begin position="245"/>
        <end position="265"/>
    </location>
</feature>
<feature type="transmembrane region" description="Helical" evidence="6">
    <location>
        <begin position="285"/>
        <end position="307"/>
    </location>
</feature>
<feature type="transmembrane region" description="Helical" evidence="6">
    <location>
        <begin position="328"/>
        <end position="351"/>
    </location>
</feature>
<accession>A0A8T7MA60</accession>
<feature type="domain" description="Major facilitator superfamily (MFS) profile" evidence="7">
    <location>
        <begin position="10"/>
        <end position="538"/>
    </location>
</feature>
<dbReference type="Pfam" id="PF07690">
    <property type="entry name" value="MFS_1"/>
    <property type="match status" value="1"/>
</dbReference>
<dbReference type="PROSITE" id="PS50850">
    <property type="entry name" value="MFS"/>
    <property type="match status" value="1"/>
</dbReference>
<dbReference type="GO" id="GO:0005886">
    <property type="term" value="C:plasma membrane"/>
    <property type="evidence" value="ECO:0007669"/>
    <property type="project" value="UniProtKB-SubCell"/>
</dbReference>
<reference evidence="9" key="2">
    <citation type="journal article" date="2024" name="Nature">
        <title>Anoxygenic phototroph of the Chloroflexota uses a type I reaction centre.</title>
        <authorList>
            <person name="Tsuji J.M."/>
            <person name="Shaw N.A."/>
            <person name="Nagashima S."/>
            <person name="Venkiteswaran J.J."/>
            <person name="Schiff S.L."/>
            <person name="Watanabe T."/>
            <person name="Fukui M."/>
            <person name="Hanada S."/>
            <person name="Tank M."/>
            <person name="Neufeld J.D."/>
        </authorList>
    </citation>
    <scope>NUCLEOTIDE SEQUENCE</scope>
    <source>
        <strain evidence="9">L227-S17</strain>
    </source>
</reference>